<evidence type="ECO:0008006" key="4">
    <source>
        <dbReference type="Google" id="ProtNLM"/>
    </source>
</evidence>
<evidence type="ECO:0000313" key="3">
    <source>
        <dbReference type="Proteomes" id="UP000654075"/>
    </source>
</evidence>
<dbReference type="EMBL" id="CAJNNV010033158">
    <property type="protein sequence ID" value="CAE8642427.1"/>
    <property type="molecule type" value="Genomic_DNA"/>
</dbReference>
<accession>A0A813HYD5</accession>
<dbReference type="Proteomes" id="UP000654075">
    <property type="component" value="Unassembled WGS sequence"/>
</dbReference>
<comment type="caution">
    <text evidence="2">The sequence shown here is derived from an EMBL/GenBank/DDBJ whole genome shotgun (WGS) entry which is preliminary data.</text>
</comment>
<dbReference type="AlphaFoldDB" id="A0A813HYD5"/>
<protein>
    <recommendedName>
        <fullName evidence="4">C3H1-type domain-containing protein</fullName>
    </recommendedName>
</protein>
<sequence>MALLTLSTELQRALGELAGDPPMSSRTGTIDDSEIQEDSFGGQFAPADDDSFDGRPTPLPKTADDCSEKTSDAAFGSNFGLLWRQGTAASYCSTAATPLASQASTVSLSRMASSGETTPPLLPLQEQPEQPSVEAAKLLSPPLQIGLLPGGQGHFLLGATCLQACEDQTFFAEVRPLHERIAVAQAAEASLESDLLNLSALNGTEEADRASEGSGVLNVGACMLQIIQRTGMAILDFLWGYAWVLIFWKLVDIQPFAHSFSGKAELRDYPMMELLDFFEADETDLPFSRSPEADAESVRIISSLSIEGSRIPNYYNTSTATFSRSRKTETDLPLSQSPEADAERRRLISSLNIEPSVFCYAFNAPPGFEDLAPPAVKALQTWATEEPRSLPLAPRGARFLTTWPSAWLSTIAEEVQPQITAEKVQSKKSIRRGTWSRSLEEGRVQRLSTRHNSGECKPCAWFTTNRGCHSGVDCNFCHLCQPGEWERRQTAGAEARKQERLRKRRQRAGAALIFQPQPTTDST</sequence>
<organism evidence="2 3">
    <name type="scientific">Polarella glacialis</name>
    <name type="common">Dinoflagellate</name>
    <dbReference type="NCBI Taxonomy" id="89957"/>
    <lineage>
        <taxon>Eukaryota</taxon>
        <taxon>Sar</taxon>
        <taxon>Alveolata</taxon>
        <taxon>Dinophyceae</taxon>
        <taxon>Suessiales</taxon>
        <taxon>Suessiaceae</taxon>
        <taxon>Polarella</taxon>
    </lineage>
</organism>
<proteinExistence type="predicted"/>
<feature type="region of interest" description="Disordered" evidence="1">
    <location>
        <begin position="15"/>
        <end position="68"/>
    </location>
</feature>
<evidence type="ECO:0000313" key="2">
    <source>
        <dbReference type="EMBL" id="CAE8642427.1"/>
    </source>
</evidence>
<feature type="region of interest" description="Disordered" evidence="1">
    <location>
        <begin position="489"/>
        <end position="523"/>
    </location>
</feature>
<keyword evidence="3" id="KW-1185">Reference proteome</keyword>
<name>A0A813HYD5_POLGL</name>
<evidence type="ECO:0000256" key="1">
    <source>
        <dbReference type="SAM" id="MobiDB-lite"/>
    </source>
</evidence>
<gene>
    <name evidence="2" type="ORF">PGLA1383_LOCUS56927</name>
</gene>
<reference evidence="2" key="1">
    <citation type="submission" date="2021-02" db="EMBL/GenBank/DDBJ databases">
        <authorList>
            <person name="Dougan E. K."/>
            <person name="Rhodes N."/>
            <person name="Thang M."/>
            <person name="Chan C."/>
        </authorList>
    </citation>
    <scope>NUCLEOTIDE SEQUENCE</scope>
</reference>
<feature type="compositionally biased region" description="Basic and acidic residues" evidence="1">
    <location>
        <begin position="489"/>
        <end position="498"/>
    </location>
</feature>